<accession>A0ABS3ASA8</accession>
<name>A0ABS3ASA8_9BACT</name>
<protein>
    <submittedName>
        <fullName evidence="1">Uncharacterized protein</fullName>
    </submittedName>
</protein>
<proteinExistence type="predicted"/>
<organism evidence="1 2">
    <name type="scientific">Desulfotalea psychrophila</name>
    <dbReference type="NCBI Taxonomy" id="84980"/>
    <lineage>
        <taxon>Bacteria</taxon>
        <taxon>Pseudomonadati</taxon>
        <taxon>Thermodesulfobacteriota</taxon>
        <taxon>Desulfobulbia</taxon>
        <taxon>Desulfobulbales</taxon>
        <taxon>Desulfocapsaceae</taxon>
        <taxon>Desulfotalea</taxon>
    </lineage>
</organism>
<keyword evidence="2" id="KW-1185">Reference proteome</keyword>
<dbReference type="EMBL" id="JAFITO010000002">
    <property type="protein sequence ID" value="MBN4068008.1"/>
    <property type="molecule type" value="Genomic_DNA"/>
</dbReference>
<evidence type="ECO:0000313" key="2">
    <source>
        <dbReference type="Proteomes" id="UP000717534"/>
    </source>
</evidence>
<evidence type="ECO:0000313" key="1">
    <source>
        <dbReference type="EMBL" id="MBN4068008.1"/>
    </source>
</evidence>
<comment type="caution">
    <text evidence="1">The sequence shown here is derived from an EMBL/GenBank/DDBJ whole genome shotgun (WGS) entry which is preliminary data.</text>
</comment>
<reference evidence="1 2" key="1">
    <citation type="submission" date="2021-02" db="EMBL/GenBank/DDBJ databases">
        <title>Activity-based single-cell genomes from oceanic crustal fluid captures similar information to metagenomic and metatranscriptomic surveys with orders of magnitude less sampling.</title>
        <authorList>
            <person name="D'Angelo T.S."/>
            <person name="Orcutt B.N."/>
        </authorList>
    </citation>
    <scope>NUCLEOTIDE SEQUENCE [LARGE SCALE GENOMIC DNA]</scope>
    <source>
        <strain evidence="1">AH-315-G02</strain>
    </source>
</reference>
<gene>
    <name evidence="1" type="ORF">JYU06_00580</name>
</gene>
<sequence>MGQSQGVELIEHWYHEVTGDKHEHFLWSMTPGNTTVRISSKKEQEETSLVCLPTGEVTHWQQQDVNGTFLTAFRSGESLSITGKRDGNEILKRFELDEKPWYQFLSFSLRSFLADKNAQTITFWMLRPDTLEPFLLKATKVGNETIQSLREPLSAIKIKVAPHGFRGKFWHAHYWYRLPDFLFIMYRGTHGGPLTPETIITLDEYRKL</sequence>
<dbReference type="Proteomes" id="UP000717534">
    <property type="component" value="Unassembled WGS sequence"/>
</dbReference>